<feature type="transmembrane region" description="Helical" evidence="5">
    <location>
        <begin position="231"/>
        <end position="249"/>
    </location>
</feature>
<reference evidence="7 8" key="1">
    <citation type="submission" date="2020-06" db="EMBL/GenBank/DDBJ databases">
        <title>High-quality draft genome of sulfate reducer Desulfobacter latus type strain AcrS2 isolated from marine sediment.</title>
        <authorList>
            <person name="Hoppe M."/>
            <person name="Larsen C.K."/>
            <person name="Marshall I.P.G."/>
            <person name="Schramm A."/>
            <person name="Marietou A.G."/>
        </authorList>
    </citation>
    <scope>NUCLEOTIDE SEQUENCE [LARGE SCALE GENOMIC DNA]</scope>
    <source>
        <strain evidence="7 8">AcRS2</strain>
    </source>
</reference>
<dbReference type="PANTHER" id="PTHR37422:SF13">
    <property type="entry name" value="LIPOPOLYSACCHARIDE BIOSYNTHESIS PROTEIN PA4999-RELATED"/>
    <property type="match status" value="1"/>
</dbReference>
<keyword evidence="3 5" id="KW-1133">Transmembrane helix</keyword>
<organism evidence="7 8">
    <name type="scientific">Desulfobacter latus</name>
    <dbReference type="NCBI Taxonomy" id="2292"/>
    <lineage>
        <taxon>Bacteria</taxon>
        <taxon>Pseudomonadati</taxon>
        <taxon>Thermodesulfobacteriota</taxon>
        <taxon>Desulfobacteria</taxon>
        <taxon>Desulfobacterales</taxon>
        <taxon>Desulfobacteraceae</taxon>
        <taxon>Desulfobacter</taxon>
    </lineage>
</organism>
<feature type="transmembrane region" description="Helical" evidence="5">
    <location>
        <begin position="75"/>
        <end position="96"/>
    </location>
</feature>
<feature type="transmembrane region" description="Helical" evidence="5">
    <location>
        <begin position="279"/>
        <end position="298"/>
    </location>
</feature>
<comment type="subcellular location">
    <subcellularLocation>
        <location evidence="1">Membrane</location>
        <topology evidence="1">Multi-pass membrane protein</topology>
    </subcellularLocation>
</comment>
<evidence type="ECO:0000256" key="5">
    <source>
        <dbReference type="SAM" id="Phobius"/>
    </source>
</evidence>
<dbReference type="InterPro" id="IPR051533">
    <property type="entry name" value="WaaL-like"/>
</dbReference>
<dbReference type="InterPro" id="IPR007016">
    <property type="entry name" value="O-antigen_ligase-rel_domated"/>
</dbReference>
<feature type="transmembrane region" description="Helical" evidence="5">
    <location>
        <begin position="411"/>
        <end position="433"/>
    </location>
</feature>
<feature type="domain" description="O-antigen ligase-related" evidence="6">
    <location>
        <begin position="243"/>
        <end position="388"/>
    </location>
</feature>
<evidence type="ECO:0000313" key="7">
    <source>
        <dbReference type="EMBL" id="NWH04699.1"/>
    </source>
</evidence>
<dbReference type="Pfam" id="PF04932">
    <property type="entry name" value="Wzy_C"/>
    <property type="match status" value="1"/>
</dbReference>
<feature type="transmembrane region" description="Helical" evidence="5">
    <location>
        <begin position="375"/>
        <end position="399"/>
    </location>
</feature>
<keyword evidence="8" id="KW-1185">Reference proteome</keyword>
<dbReference type="AlphaFoldDB" id="A0A850SU66"/>
<feature type="transmembrane region" description="Helical" evidence="5">
    <location>
        <begin position="132"/>
        <end position="153"/>
    </location>
</feature>
<evidence type="ECO:0000256" key="4">
    <source>
        <dbReference type="ARBA" id="ARBA00023136"/>
    </source>
</evidence>
<proteinExistence type="predicted"/>
<evidence type="ECO:0000256" key="1">
    <source>
        <dbReference type="ARBA" id="ARBA00004141"/>
    </source>
</evidence>
<evidence type="ECO:0000256" key="3">
    <source>
        <dbReference type="ARBA" id="ARBA00022989"/>
    </source>
</evidence>
<evidence type="ECO:0000313" key="8">
    <source>
        <dbReference type="Proteomes" id="UP000553343"/>
    </source>
</evidence>
<keyword evidence="4 5" id="KW-0472">Membrane</keyword>
<evidence type="ECO:0000259" key="6">
    <source>
        <dbReference type="Pfam" id="PF04932"/>
    </source>
</evidence>
<feature type="transmembrane region" description="Helical" evidence="5">
    <location>
        <begin position="12"/>
        <end position="35"/>
    </location>
</feature>
<feature type="transmembrane region" description="Helical" evidence="5">
    <location>
        <begin position="108"/>
        <end position="126"/>
    </location>
</feature>
<comment type="caution">
    <text evidence="7">The sequence shown here is derived from an EMBL/GenBank/DDBJ whole genome shotgun (WGS) entry which is preliminary data.</text>
</comment>
<keyword evidence="7" id="KW-0436">Ligase</keyword>
<dbReference type="Proteomes" id="UP000553343">
    <property type="component" value="Unassembled WGS sequence"/>
</dbReference>
<evidence type="ECO:0000256" key="2">
    <source>
        <dbReference type="ARBA" id="ARBA00022692"/>
    </source>
</evidence>
<name>A0A850SU66_9BACT</name>
<gene>
    <name evidence="7" type="ORF">HXW94_06810</name>
</gene>
<feature type="transmembrane region" description="Helical" evidence="5">
    <location>
        <begin position="165"/>
        <end position="189"/>
    </location>
</feature>
<keyword evidence="2 5" id="KW-0812">Transmembrane</keyword>
<dbReference type="GO" id="GO:0016020">
    <property type="term" value="C:membrane"/>
    <property type="evidence" value="ECO:0007669"/>
    <property type="project" value="UniProtKB-SubCell"/>
</dbReference>
<dbReference type="EMBL" id="JACADJ010000016">
    <property type="protein sequence ID" value="NWH04699.1"/>
    <property type="molecule type" value="Genomic_DNA"/>
</dbReference>
<protein>
    <submittedName>
        <fullName evidence="7">O-antigen ligase family protein</fullName>
    </submittedName>
</protein>
<dbReference type="PANTHER" id="PTHR37422">
    <property type="entry name" value="TEICHURONIC ACID BIOSYNTHESIS PROTEIN TUAE"/>
    <property type="match status" value="1"/>
</dbReference>
<dbReference type="GO" id="GO:0016874">
    <property type="term" value="F:ligase activity"/>
    <property type="evidence" value="ECO:0007669"/>
    <property type="project" value="UniProtKB-KW"/>
</dbReference>
<accession>A0A850SU66</accession>
<feature type="transmembrane region" description="Helical" evidence="5">
    <location>
        <begin position="209"/>
        <end position="226"/>
    </location>
</feature>
<dbReference type="RefSeq" id="WP_178366154.1">
    <property type="nucleotide sequence ID" value="NZ_JACADJ010000016.1"/>
</dbReference>
<sequence>MPNATLHREINPILNLTCILVTLITVVILATPYFFLAPAPALMVLGFLWLSRWPASGYYFIIFLIPFGAYRGYKFIQVPWLIALGLLIVVILRYLPKKRHPQGGQFSMLAWLIIFFILNTLSTILSPYPSTAIRNLILFAIGFLFVLLGLVFISKKGMRITLPAILISSISLCSFLAIVGYFFNIPLFAEKVTSGAFKRGLGGTTDPNNLALMIIVGFPFLVYYLFYADRFWVRALFFVLIGINGLGLVTTFSRSGALVLLLVYGILFVAHFKKLTPKLMGIFIGAVGISLILFYFTIPEGYVERQLSVLQATDKSMGRRTSYLYVAWDTIKKNPLLGTGPGTFPDIYARTDYAEKYTSVNKSPRRFAHNSYLEIAVGSGLLGLAAFLFVIGSAMVNFIKAQAQYLRAGELKTAALVKTFRISFTGLCLYLLVFSEPLHKHFLVLLVLSEVVRRYAPGKVNVTP</sequence>
<feature type="transmembrane region" description="Helical" evidence="5">
    <location>
        <begin position="255"/>
        <end position="272"/>
    </location>
</feature>
<feature type="transmembrane region" description="Helical" evidence="5">
    <location>
        <begin position="47"/>
        <end position="69"/>
    </location>
</feature>